<evidence type="ECO:0000313" key="2">
    <source>
        <dbReference type="Proteomes" id="UP000248544"/>
    </source>
</evidence>
<feature type="non-terminal residue" evidence="1">
    <location>
        <position position="43"/>
    </location>
</feature>
<sequence length="43" mass="4558">MKIVQESLGHVSSTFTRDTYTSVYPEVAATAAEQTAALITTPA</sequence>
<proteinExistence type="predicted"/>
<name>A0A2W2ECV7_9ACTN</name>
<protein>
    <submittedName>
        <fullName evidence="1">Site-specific integrase</fullName>
    </submittedName>
</protein>
<keyword evidence="2" id="KW-1185">Reference proteome</keyword>
<dbReference type="Proteomes" id="UP000248544">
    <property type="component" value="Unassembled WGS sequence"/>
</dbReference>
<reference evidence="1 2" key="1">
    <citation type="submission" date="2018-01" db="EMBL/GenBank/DDBJ databases">
        <title>Draft genome sequence of Sphaerisporangium sp. 7K107.</title>
        <authorList>
            <person name="Sahin N."/>
            <person name="Saygin H."/>
            <person name="Ay H."/>
        </authorList>
    </citation>
    <scope>NUCLEOTIDE SEQUENCE [LARGE SCALE GENOMIC DNA]</scope>
    <source>
        <strain evidence="1 2">7K107</strain>
    </source>
</reference>
<organism evidence="1 2">
    <name type="scientific">Spongiactinospora gelatinilytica</name>
    <dbReference type="NCBI Taxonomy" id="2666298"/>
    <lineage>
        <taxon>Bacteria</taxon>
        <taxon>Bacillati</taxon>
        <taxon>Actinomycetota</taxon>
        <taxon>Actinomycetes</taxon>
        <taxon>Streptosporangiales</taxon>
        <taxon>Streptosporangiaceae</taxon>
        <taxon>Spongiactinospora</taxon>
    </lineage>
</organism>
<dbReference type="AlphaFoldDB" id="A0A2W2ECV7"/>
<dbReference type="EMBL" id="POUA01000805">
    <property type="protein sequence ID" value="PZG14865.1"/>
    <property type="molecule type" value="Genomic_DNA"/>
</dbReference>
<gene>
    <name evidence="1" type="ORF">C1I98_39450</name>
</gene>
<evidence type="ECO:0000313" key="1">
    <source>
        <dbReference type="EMBL" id="PZG14865.1"/>
    </source>
</evidence>
<comment type="caution">
    <text evidence="1">The sequence shown here is derived from an EMBL/GenBank/DDBJ whole genome shotgun (WGS) entry which is preliminary data.</text>
</comment>
<accession>A0A2W2ECV7</accession>